<dbReference type="EMBL" id="JACYTO010000002">
    <property type="protein sequence ID" value="MBD8504178.1"/>
    <property type="molecule type" value="Genomic_DNA"/>
</dbReference>
<dbReference type="SUPFAM" id="SSF89392">
    <property type="entry name" value="Prokaryotic lipoproteins and lipoprotein localization factors"/>
    <property type="match status" value="1"/>
</dbReference>
<protein>
    <submittedName>
        <fullName evidence="3">Outer membrane lipoprotein carrier protein LolA</fullName>
    </submittedName>
</protein>
<proteinExistence type="predicted"/>
<reference evidence="4" key="1">
    <citation type="submission" date="2023-07" db="EMBL/GenBank/DDBJ databases">
        <title>Thauera sp. CAU 1555 isolated from sand of Yaerae Beach.</title>
        <authorList>
            <person name="Kim W."/>
        </authorList>
    </citation>
    <scope>NUCLEOTIDE SEQUENCE [LARGE SCALE GENOMIC DNA]</scope>
    <source>
        <strain evidence="4">CAU 1555</strain>
    </source>
</reference>
<accession>A0ABR9BCU9</accession>
<sequence>MTALRFRLLALLAAMLSAPAVAAAGWNLDSLMQRLAANAGGRVQFEETRHLAILDQPLRATGELVYIAPARLERHTETPVRESMVLDGDTLTLTREARTHTLSLRDYPEAAALIDSIRATLAGDLAALQRTYAVSLAGSEQAWTLDLLPADPQVAQVVLRITIRGSGAVVRGVDILQADGDRSSMKIAPPDAK</sequence>
<dbReference type="InterPro" id="IPR004564">
    <property type="entry name" value="OM_lipoprot_carrier_LolA-like"/>
</dbReference>
<dbReference type="Gene3D" id="2.50.20.10">
    <property type="entry name" value="Lipoprotein localisation LolA/LolB/LppX"/>
    <property type="match status" value="1"/>
</dbReference>
<name>A0ABR9BCU9_9RHOO</name>
<evidence type="ECO:0000313" key="4">
    <source>
        <dbReference type="Proteomes" id="UP000603602"/>
    </source>
</evidence>
<evidence type="ECO:0000256" key="2">
    <source>
        <dbReference type="SAM" id="SignalP"/>
    </source>
</evidence>
<keyword evidence="4" id="KW-1185">Reference proteome</keyword>
<feature type="chain" id="PRO_5045992453" evidence="2">
    <location>
        <begin position="23"/>
        <end position="193"/>
    </location>
</feature>
<dbReference type="InterPro" id="IPR029046">
    <property type="entry name" value="LolA/LolB/LppX"/>
</dbReference>
<gene>
    <name evidence="3" type="ORF">IFO67_14875</name>
</gene>
<keyword evidence="1 2" id="KW-0732">Signal</keyword>
<dbReference type="RefSeq" id="WP_187718950.1">
    <property type="nucleotide sequence ID" value="NZ_JACTAH010000002.1"/>
</dbReference>
<comment type="caution">
    <text evidence="3">The sequence shown here is derived from an EMBL/GenBank/DDBJ whole genome shotgun (WGS) entry which is preliminary data.</text>
</comment>
<dbReference type="Proteomes" id="UP000603602">
    <property type="component" value="Unassembled WGS sequence"/>
</dbReference>
<evidence type="ECO:0000256" key="1">
    <source>
        <dbReference type="ARBA" id="ARBA00022729"/>
    </source>
</evidence>
<feature type="signal peptide" evidence="2">
    <location>
        <begin position="1"/>
        <end position="22"/>
    </location>
</feature>
<organism evidence="3 4">
    <name type="scientific">Thauera sedimentorum</name>
    <dbReference type="NCBI Taxonomy" id="2767595"/>
    <lineage>
        <taxon>Bacteria</taxon>
        <taxon>Pseudomonadati</taxon>
        <taxon>Pseudomonadota</taxon>
        <taxon>Betaproteobacteria</taxon>
        <taxon>Rhodocyclales</taxon>
        <taxon>Zoogloeaceae</taxon>
        <taxon>Thauera</taxon>
    </lineage>
</organism>
<evidence type="ECO:0000313" key="3">
    <source>
        <dbReference type="EMBL" id="MBD8504178.1"/>
    </source>
</evidence>
<keyword evidence="3" id="KW-0449">Lipoprotein</keyword>
<dbReference type="CDD" id="cd16325">
    <property type="entry name" value="LolA"/>
    <property type="match status" value="1"/>
</dbReference>
<dbReference type="Pfam" id="PF19574">
    <property type="entry name" value="LolA_3"/>
    <property type="match status" value="1"/>
</dbReference>